<dbReference type="PROSITE" id="PS51808">
    <property type="entry name" value="CHCH"/>
    <property type="match status" value="1"/>
</dbReference>
<evidence type="ECO:0000256" key="1">
    <source>
        <dbReference type="ARBA" id="ARBA00004173"/>
    </source>
</evidence>
<evidence type="ECO:0000256" key="5">
    <source>
        <dbReference type="ARBA" id="ARBA00023010"/>
    </source>
</evidence>
<dbReference type="PANTHER" id="PTHR21622">
    <property type="entry name" value="COILED-COIL-HELIX-COILED-COIL-HELIX DOMAIN CONTAINING 4"/>
    <property type="match status" value="1"/>
</dbReference>
<keyword evidence="8" id="KW-0676">Redox-active center</keyword>
<keyword evidence="11" id="KW-1185">Reference proteome</keyword>
<keyword evidence="2" id="KW-0813">Transport</keyword>
<reference evidence="12" key="1">
    <citation type="submission" date="2025-08" db="UniProtKB">
        <authorList>
            <consortium name="RefSeq"/>
        </authorList>
    </citation>
    <scope>IDENTIFICATION</scope>
    <source>
        <tissue evidence="12">Muscle</tissue>
    </source>
</reference>
<evidence type="ECO:0000313" key="11">
    <source>
        <dbReference type="Proteomes" id="UP000694941"/>
    </source>
</evidence>
<dbReference type="RefSeq" id="XP_013783049.1">
    <property type="nucleotide sequence ID" value="XM_013927595.2"/>
</dbReference>
<keyword evidence="4" id="KW-0560">Oxidoreductase</keyword>
<feature type="region of interest" description="Disordered" evidence="9">
    <location>
        <begin position="105"/>
        <end position="141"/>
    </location>
</feature>
<dbReference type="PANTHER" id="PTHR21622:SF0">
    <property type="entry name" value="COILED-COIL-HELIX-COILED-COIL-HELIX DOMAIN CONTAINING 4"/>
    <property type="match status" value="1"/>
</dbReference>
<evidence type="ECO:0000256" key="3">
    <source>
        <dbReference type="ARBA" id="ARBA00022927"/>
    </source>
</evidence>
<keyword evidence="5" id="KW-0811">Translocation</keyword>
<dbReference type="GeneID" id="106467266"/>
<evidence type="ECO:0000256" key="2">
    <source>
        <dbReference type="ARBA" id="ARBA00022448"/>
    </source>
</evidence>
<protein>
    <submittedName>
        <fullName evidence="12">Mitochondrial intermembrane space import and assembly protein 40-B-like</fullName>
    </submittedName>
</protein>
<evidence type="ECO:0000259" key="10">
    <source>
        <dbReference type="Pfam" id="PF06747"/>
    </source>
</evidence>
<organism evidence="11 12">
    <name type="scientific">Limulus polyphemus</name>
    <name type="common">Atlantic horseshoe crab</name>
    <dbReference type="NCBI Taxonomy" id="6850"/>
    <lineage>
        <taxon>Eukaryota</taxon>
        <taxon>Metazoa</taxon>
        <taxon>Ecdysozoa</taxon>
        <taxon>Arthropoda</taxon>
        <taxon>Chelicerata</taxon>
        <taxon>Merostomata</taxon>
        <taxon>Xiphosura</taxon>
        <taxon>Limulidae</taxon>
        <taxon>Limulus</taxon>
    </lineage>
</organism>
<dbReference type="Proteomes" id="UP000694941">
    <property type="component" value="Unplaced"/>
</dbReference>
<keyword evidence="3" id="KW-0653">Protein transport</keyword>
<name>A0ABM1BJ61_LIMPO</name>
<evidence type="ECO:0000256" key="8">
    <source>
        <dbReference type="ARBA" id="ARBA00023284"/>
    </source>
</evidence>
<feature type="compositionally biased region" description="Basic and acidic residues" evidence="9">
    <location>
        <begin position="132"/>
        <end position="141"/>
    </location>
</feature>
<gene>
    <name evidence="12" type="primary">LOC106467266</name>
</gene>
<accession>A0ABM1BJ61</accession>
<dbReference type="Pfam" id="PF06747">
    <property type="entry name" value="CHCH"/>
    <property type="match status" value="1"/>
</dbReference>
<evidence type="ECO:0000256" key="4">
    <source>
        <dbReference type="ARBA" id="ARBA00023002"/>
    </source>
</evidence>
<sequence>MSYCKDFGKDKVIFVSKEDHETPSKVSLPHSTDDEVQGLILPNGEINWSCPCLGGMATGPCGPEFREAFSCFHYSTAEPKGSDCIEKFQDMQECMTKYPRLYPVDDDKELLDDNTKNDSMSSSNTEENQSNTDKERTTLKQ</sequence>
<evidence type="ECO:0000256" key="9">
    <source>
        <dbReference type="SAM" id="MobiDB-lite"/>
    </source>
</evidence>
<keyword evidence="7" id="KW-1015">Disulfide bond</keyword>
<evidence type="ECO:0000313" key="12">
    <source>
        <dbReference type="RefSeq" id="XP_013783049.1"/>
    </source>
</evidence>
<feature type="compositionally biased region" description="Low complexity" evidence="9">
    <location>
        <begin position="119"/>
        <end position="131"/>
    </location>
</feature>
<feature type="domain" description="CHCH" evidence="10">
    <location>
        <begin position="61"/>
        <end position="96"/>
    </location>
</feature>
<dbReference type="Gene3D" id="1.10.287.2900">
    <property type="match status" value="1"/>
</dbReference>
<dbReference type="InterPro" id="IPR010625">
    <property type="entry name" value="CHCH"/>
</dbReference>
<keyword evidence="6" id="KW-0496">Mitochondrion</keyword>
<evidence type="ECO:0000256" key="6">
    <source>
        <dbReference type="ARBA" id="ARBA00023128"/>
    </source>
</evidence>
<dbReference type="InterPro" id="IPR039289">
    <property type="entry name" value="CHCHD4"/>
</dbReference>
<proteinExistence type="predicted"/>
<evidence type="ECO:0000256" key="7">
    <source>
        <dbReference type="ARBA" id="ARBA00023157"/>
    </source>
</evidence>
<comment type="subcellular location">
    <subcellularLocation>
        <location evidence="1">Mitochondrion</location>
    </subcellularLocation>
</comment>